<protein>
    <submittedName>
        <fullName evidence="1">8126_t:CDS:1</fullName>
    </submittedName>
</protein>
<name>A0ACA9M123_9GLOM</name>
<accession>A0ACA9M123</accession>
<organism evidence="1 2">
    <name type="scientific">Cetraspora pellucida</name>
    <dbReference type="NCBI Taxonomy" id="1433469"/>
    <lineage>
        <taxon>Eukaryota</taxon>
        <taxon>Fungi</taxon>
        <taxon>Fungi incertae sedis</taxon>
        <taxon>Mucoromycota</taxon>
        <taxon>Glomeromycotina</taxon>
        <taxon>Glomeromycetes</taxon>
        <taxon>Diversisporales</taxon>
        <taxon>Gigasporaceae</taxon>
        <taxon>Cetraspora</taxon>
    </lineage>
</organism>
<gene>
    <name evidence="1" type="ORF">SPELUC_LOCUS5585</name>
</gene>
<feature type="non-terminal residue" evidence="1">
    <location>
        <position position="1"/>
    </location>
</feature>
<dbReference type="EMBL" id="CAJVPW010005798">
    <property type="protein sequence ID" value="CAG8560511.1"/>
    <property type="molecule type" value="Genomic_DNA"/>
</dbReference>
<proteinExistence type="predicted"/>
<evidence type="ECO:0000313" key="2">
    <source>
        <dbReference type="Proteomes" id="UP000789366"/>
    </source>
</evidence>
<sequence>AFPEVPREASRKKKRSRTEFRNFKIVVSPGNETPETTPNAIQQQSDSIAIETPESTPNTIQQQSDNIAINDHASPIRSGNQAMPMSWSKSVSTFLEEIKSPKHDATDQESGSDQDSSEDQESDSDIRINDQRRRTGRIKIKCHKIEHINGRVKRTVTVKLNECDVIGSAINDTIDEFLDELDDNKFSKEFQYFKQEVELRLIEQSDLVDEHMALRSSLQKSKLRIRQLRTELLNVQRHHDKVNSELHKERSTFRMDEENRKKLEQVHTFLSDLELLRISVMSRDNARNEECEVLDGFEGLLTSVASRCSDIPNSGTDVGNLGVLRRFNSLLENCEHV</sequence>
<comment type="caution">
    <text evidence="1">The sequence shown here is derived from an EMBL/GenBank/DDBJ whole genome shotgun (WGS) entry which is preliminary data.</text>
</comment>
<evidence type="ECO:0000313" key="1">
    <source>
        <dbReference type="EMBL" id="CAG8560511.1"/>
    </source>
</evidence>
<reference evidence="1" key="1">
    <citation type="submission" date="2021-06" db="EMBL/GenBank/DDBJ databases">
        <authorList>
            <person name="Kallberg Y."/>
            <person name="Tangrot J."/>
            <person name="Rosling A."/>
        </authorList>
    </citation>
    <scope>NUCLEOTIDE SEQUENCE</scope>
    <source>
        <strain evidence="1">28 12/20/2015</strain>
    </source>
</reference>
<dbReference type="Proteomes" id="UP000789366">
    <property type="component" value="Unassembled WGS sequence"/>
</dbReference>
<keyword evidence="2" id="KW-1185">Reference proteome</keyword>